<comment type="function">
    <text evidence="5">Forms part of the ribosomal stalk, playing a central role in the interaction of the ribosome with GTP-bound translation factors.</text>
</comment>
<gene>
    <name evidence="5" type="primary">rplJ</name>
    <name evidence="6" type="ORF">ENU28_02335</name>
</gene>
<organism evidence="6">
    <name type="scientific">candidate division WOR-3 bacterium</name>
    <dbReference type="NCBI Taxonomy" id="2052148"/>
    <lineage>
        <taxon>Bacteria</taxon>
        <taxon>Bacteria division WOR-3</taxon>
    </lineage>
</organism>
<name>A0A7V4CHS4_UNCW3</name>
<evidence type="ECO:0000256" key="5">
    <source>
        <dbReference type="HAMAP-Rule" id="MF_00362"/>
    </source>
</evidence>
<keyword evidence="5" id="KW-0699">rRNA-binding</keyword>
<evidence type="ECO:0000256" key="4">
    <source>
        <dbReference type="ARBA" id="ARBA00035202"/>
    </source>
</evidence>
<evidence type="ECO:0000256" key="2">
    <source>
        <dbReference type="ARBA" id="ARBA00022980"/>
    </source>
</evidence>
<comment type="subunit">
    <text evidence="5">Part of the ribosomal stalk of the 50S ribosomal subunit. The N-terminus interacts with L11 and the large rRNA to form the base of the stalk. The C-terminus forms an elongated spine to which L12 dimers bind in a sequential fashion forming a multimeric L10(L12)X complex.</text>
</comment>
<dbReference type="Gene3D" id="3.30.70.1730">
    <property type="match status" value="1"/>
</dbReference>
<comment type="caution">
    <text evidence="6">The sequence shown here is derived from an EMBL/GenBank/DDBJ whole genome shotgun (WGS) entry which is preliminary data.</text>
</comment>
<proteinExistence type="inferred from homology"/>
<evidence type="ECO:0000256" key="3">
    <source>
        <dbReference type="ARBA" id="ARBA00023274"/>
    </source>
</evidence>
<dbReference type="InterPro" id="IPR001790">
    <property type="entry name" value="Ribosomal_uL10"/>
</dbReference>
<dbReference type="GO" id="GO:1990904">
    <property type="term" value="C:ribonucleoprotein complex"/>
    <property type="evidence" value="ECO:0007669"/>
    <property type="project" value="UniProtKB-KW"/>
</dbReference>
<dbReference type="InterPro" id="IPR047865">
    <property type="entry name" value="Ribosomal_uL10_bac_type"/>
</dbReference>
<comment type="similarity">
    <text evidence="1 5">Belongs to the universal ribosomal protein uL10 family.</text>
</comment>
<dbReference type="EMBL" id="DTBX01000083">
    <property type="protein sequence ID" value="HGQ55284.1"/>
    <property type="molecule type" value="Genomic_DNA"/>
</dbReference>
<keyword evidence="2 5" id="KW-0689">Ribosomal protein</keyword>
<dbReference type="AlphaFoldDB" id="A0A7V4CHS4"/>
<dbReference type="HAMAP" id="MF_00362">
    <property type="entry name" value="Ribosomal_uL10"/>
    <property type="match status" value="1"/>
</dbReference>
<dbReference type="GO" id="GO:0005840">
    <property type="term" value="C:ribosome"/>
    <property type="evidence" value="ECO:0007669"/>
    <property type="project" value="UniProtKB-KW"/>
</dbReference>
<accession>A0A7V4CHS4</accession>
<dbReference type="CDD" id="cd05797">
    <property type="entry name" value="Ribosomal_L10"/>
    <property type="match status" value="1"/>
</dbReference>
<protein>
    <recommendedName>
        <fullName evidence="4 5">Large ribosomal subunit protein uL10</fullName>
    </recommendedName>
</protein>
<evidence type="ECO:0000256" key="1">
    <source>
        <dbReference type="ARBA" id="ARBA00008889"/>
    </source>
</evidence>
<dbReference type="SUPFAM" id="SSF160369">
    <property type="entry name" value="Ribosomal protein L10-like"/>
    <property type="match status" value="1"/>
</dbReference>
<keyword evidence="5" id="KW-0694">RNA-binding</keyword>
<evidence type="ECO:0000313" key="6">
    <source>
        <dbReference type="EMBL" id="HGQ55284.1"/>
    </source>
</evidence>
<dbReference type="InterPro" id="IPR043141">
    <property type="entry name" value="Ribosomal_uL10-like_sf"/>
</dbReference>
<dbReference type="GO" id="GO:0006412">
    <property type="term" value="P:translation"/>
    <property type="evidence" value="ECO:0007669"/>
    <property type="project" value="UniProtKB-UniRule"/>
</dbReference>
<dbReference type="NCBIfam" id="NF000955">
    <property type="entry name" value="PRK00099.1-1"/>
    <property type="match status" value="1"/>
</dbReference>
<dbReference type="PANTHER" id="PTHR11560">
    <property type="entry name" value="39S RIBOSOMAL PROTEIN L10, MITOCHONDRIAL"/>
    <property type="match status" value="1"/>
</dbReference>
<dbReference type="GO" id="GO:0070180">
    <property type="term" value="F:large ribosomal subunit rRNA binding"/>
    <property type="evidence" value="ECO:0007669"/>
    <property type="project" value="UniProtKB-UniRule"/>
</dbReference>
<dbReference type="Gene3D" id="6.10.250.290">
    <property type="match status" value="1"/>
</dbReference>
<dbReference type="InterPro" id="IPR022973">
    <property type="entry name" value="Ribosomal_uL10_bac"/>
</dbReference>
<dbReference type="Pfam" id="PF00466">
    <property type="entry name" value="Ribosomal_L10"/>
    <property type="match status" value="1"/>
</dbReference>
<keyword evidence="3 5" id="KW-0687">Ribonucleoprotein</keyword>
<reference evidence="6" key="1">
    <citation type="journal article" date="2020" name="mSystems">
        <title>Genome- and Community-Level Interaction Insights into Carbon Utilization and Element Cycling Functions of Hydrothermarchaeota in Hydrothermal Sediment.</title>
        <authorList>
            <person name="Zhou Z."/>
            <person name="Liu Y."/>
            <person name="Xu W."/>
            <person name="Pan J."/>
            <person name="Luo Z.H."/>
            <person name="Li M."/>
        </authorList>
    </citation>
    <scope>NUCLEOTIDE SEQUENCE [LARGE SCALE GENOMIC DNA]</scope>
    <source>
        <strain evidence="6">SpSt-655</strain>
    </source>
</reference>
<sequence>MVVKEEKINKVKNLKEILKNAKGVYFVDFTNIPANELAKIRMRFREEKIKMMVVKNNLCEIALRELNFPKETENFLVGPTALVISDEDPTKPARLIKELKFLKFKGCFVEEKIFYDKDFGFLANIPNKEELRSQIVSYILSPIFEFVFVLESKLRELIIILENLKNKQT</sequence>